<accession>A0A8X6YXI5</accession>
<reference evidence="1" key="1">
    <citation type="submission" date="2020-08" db="EMBL/GenBank/DDBJ databases">
        <title>Multicomponent nature underlies the extraordinary mechanical properties of spider dragline silk.</title>
        <authorList>
            <person name="Kono N."/>
            <person name="Nakamura H."/>
            <person name="Mori M."/>
            <person name="Yoshida Y."/>
            <person name="Ohtoshi R."/>
            <person name="Malay A.D."/>
            <person name="Moran D.A.P."/>
            <person name="Tomita M."/>
            <person name="Numata K."/>
            <person name="Arakawa K."/>
        </authorList>
    </citation>
    <scope>NUCLEOTIDE SEQUENCE</scope>
</reference>
<protein>
    <submittedName>
        <fullName evidence="1">tRNA-methyltransferase A</fullName>
    </submittedName>
</protein>
<organism evidence="1 2">
    <name type="scientific">Trichonephila inaurata madagascariensis</name>
    <dbReference type="NCBI Taxonomy" id="2747483"/>
    <lineage>
        <taxon>Eukaryota</taxon>
        <taxon>Metazoa</taxon>
        <taxon>Ecdysozoa</taxon>
        <taxon>Arthropoda</taxon>
        <taxon>Chelicerata</taxon>
        <taxon>Arachnida</taxon>
        <taxon>Araneae</taxon>
        <taxon>Araneomorphae</taxon>
        <taxon>Entelegynae</taxon>
        <taxon>Araneoidea</taxon>
        <taxon>Nephilidae</taxon>
        <taxon>Trichonephila</taxon>
        <taxon>Trichonephila inaurata</taxon>
    </lineage>
</organism>
<sequence>EITEELPLNTRMEVTDYVEEKSSQLKEFPEKIHIKVEKSEEPPLNSNMEITDHTEDLQLKESPDKIRVKIENSEESPLISCNNLSENSGLVPDAIKREIGVENEPDLYSYTKLDDFTSEIFKIELGNLPNFTGHG</sequence>
<feature type="non-terminal residue" evidence="1">
    <location>
        <position position="1"/>
    </location>
</feature>
<gene>
    <name evidence="1" type="primary">NCL1_10612</name>
    <name evidence="1" type="ORF">TNIN_427551</name>
</gene>
<comment type="caution">
    <text evidence="1">The sequence shown here is derived from an EMBL/GenBank/DDBJ whole genome shotgun (WGS) entry which is preliminary data.</text>
</comment>
<feature type="non-terminal residue" evidence="1">
    <location>
        <position position="135"/>
    </location>
</feature>
<proteinExistence type="predicted"/>
<dbReference type="EMBL" id="BMAV01023377">
    <property type="protein sequence ID" value="GFY79036.1"/>
    <property type="molecule type" value="Genomic_DNA"/>
</dbReference>
<keyword evidence="2" id="KW-1185">Reference proteome</keyword>
<dbReference type="OrthoDB" id="10250660at2759"/>
<name>A0A8X6YXI5_9ARAC</name>
<dbReference type="Proteomes" id="UP000886998">
    <property type="component" value="Unassembled WGS sequence"/>
</dbReference>
<evidence type="ECO:0000313" key="2">
    <source>
        <dbReference type="Proteomes" id="UP000886998"/>
    </source>
</evidence>
<dbReference type="AlphaFoldDB" id="A0A8X6YXI5"/>
<evidence type="ECO:0000313" key="1">
    <source>
        <dbReference type="EMBL" id="GFY79036.1"/>
    </source>
</evidence>